<dbReference type="EMBL" id="GBXM01076794">
    <property type="protein sequence ID" value="JAH31783.1"/>
    <property type="molecule type" value="Transcribed_RNA"/>
</dbReference>
<protein>
    <submittedName>
        <fullName evidence="1">Uncharacterized protein</fullName>
    </submittedName>
</protein>
<accession>A0A0E9RU38</accession>
<organism evidence="1">
    <name type="scientific">Anguilla anguilla</name>
    <name type="common">European freshwater eel</name>
    <name type="synonym">Muraena anguilla</name>
    <dbReference type="NCBI Taxonomy" id="7936"/>
    <lineage>
        <taxon>Eukaryota</taxon>
        <taxon>Metazoa</taxon>
        <taxon>Chordata</taxon>
        <taxon>Craniata</taxon>
        <taxon>Vertebrata</taxon>
        <taxon>Euteleostomi</taxon>
        <taxon>Actinopterygii</taxon>
        <taxon>Neopterygii</taxon>
        <taxon>Teleostei</taxon>
        <taxon>Anguilliformes</taxon>
        <taxon>Anguillidae</taxon>
        <taxon>Anguilla</taxon>
    </lineage>
</organism>
<reference evidence="1" key="2">
    <citation type="journal article" date="2015" name="Fish Shellfish Immunol.">
        <title>Early steps in the European eel (Anguilla anguilla)-Vibrio vulnificus interaction in the gills: Role of the RtxA13 toxin.</title>
        <authorList>
            <person name="Callol A."/>
            <person name="Pajuelo D."/>
            <person name="Ebbesson L."/>
            <person name="Teles M."/>
            <person name="MacKenzie S."/>
            <person name="Amaro C."/>
        </authorList>
    </citation>
    <scope>NUCLEOTIDE SEQUENCE</scope>
</reference>
<evidence type="ECO:0000313" key="1">
    <source>
        <dbReference type="EMBL" id="JAH31783.1"/>
    </source>
</evidence>
<name>A0A0E9RU38_ANGAN</name>
<dbReference type="AlphaFoldDB" id="A0A0E9RU38"/>
<proteinExistence type="predicted"/>
<reference evidence="1" key="1">
    <citation type="submission" date="2014-11" db="EMBL/GenBank/DDBJ databases">
        <authorList>
            <person name="Amaro Gonzalez C."/>
        </authorList>
    </citation>
    <scope>NUCLEOTIDE SEQUENCE</scope>
</reference>
<sequence length="64" mass="7402">MFVVCKSLGCQTVLRTKRHKVLHQSSEQADKAPEKHPGKAFLNNLRVFRSTFEGKWEQKTESID</sequence>